<sequence>MRLTFYGVRGSIPTPGAAYVRYGGNTACVHIELEDGTDIILDSGTGIRLLGDSLIKKNSPIYLLLSHNHWDHIQGFPFFAPIYQESREINIYPGLTQLNEPDQILNQMEGSLFPVPKSALKSAINLIELPAAQNRFTIGSATITRLAMNHPGSGSAYCIKADGVKIAYITDNELYPPYKKETDFLDFAKFADNADLLIHDAQYMLSDMPTKNGWGHSVAEEAVKLAMASHAKQLALYSHDPERTDDDIDNVVKHCNDYVTVAESTLHVFASSEGQTLDFSKA</sequence>
<evidence type="ECO:0000259" key="1">
    <source>
        <dbReference type="Pfam" id="PF12706"/>
    </source>
</evidence>
<dbReference type="Proteomes" id="UP000031197">
    <property type="component" value="Unassembled WGS sequence"/>
</dbReference>
<protein>
    <submittedName>
        <fullName evidence="2">Beta-lactamase</fullName>
    </submittedName>
</protein>
<dbReference type="CDD" id="cd07715">
    <property type="entry name" value="TaR3-like_MBL-fold"/>
    <property type="match status" value="1"/>
</dbReference>
<dbReference type="InterPro" id="IPR001279">
    <property type="entry name" value="Metallo-B-lactamas"/>
</dbReference>
<name>A0A0B3ZD04_9ALTE</name>
<dbReference type="Pfam" id="PF12706">
    <property type="entry name" value="Lactamase_B_2"/>
    <property type="match status" value="1"/>
</dbReference>
<accession>A0A0B3ZD04</accession>
<dbReference type="SUPFAM" id="SSF56281">
    <property type="entry name" value="Metallo-hydrolase/oxidoreductase"/>
    <property type="match status" value="1"/>
</dbReference>
<dbReference type="PANTHER" id="PTHR42663:SF4">
    <property type="entry name" value="SLL1036 PROTEIN"/>
    <property type="match status" value="1"/>
</dbReference>
<evidence type="ECO:0000313" key="2">
    <source>
        <dbReference type="EMBL" id="KHT56398.1"/>
    </source>
</evidence>
<dbReference type="Gene3D" id="3.60.15.10">
    <property type="entry name" value="Ribonuclease Z/Hydroxyacylglutathione hydrolase-like"/>
    <property type="match status" value="1"/>
</dbReference>
<evidence type="ECO:0000313" key="3">
    <source>
        <dbReference type="Proteomes" id="UP000031197"/>
    </source>
</evidence>
<organism evidence="2 3">
    <name type="scientific">Alteromonas marina</name>
    <dbReference type="NCBI Taxonomy" id="203795"/>
    <lineage>
        <taxon>Bacteria</taxon>
        <taxon>Pseudomonadati</taxon>
        <taxon>Pseudomonadota</taxon>
        <taxon>Gammaproteobacteria</taxon>
        <taxon>Alteromonadales</taxon>
        <taxon>Alteromonadaceae</taxon>
        <taxon>Alteromonas/Salinimonas group</taxon>
        <taxon>Alteromonas</taxon>
    </lineage>
</organism>
<dbReference type="EMBL" id="JWLW01000005">
    <property type="protein sequence ID" value="KHT56398.1"/>
    <property type="molecule type" value="Genomic_DNA"/>
</dbReference>
<keyword evidence="3" id="KW-1185">Reference proteome</keyword>
<feature type="domain" description="Metallo-beta-lactamase" evidence="1">
    <location>
        <begin position="62"/>
        <end position="234"/>
    </location>
</feature>
<dbReference type="RefSeq" id="WP_039216894.1">
    <property type="nucleotide sequence ID" value="NZ_JWLW01000005.1"/>
</dbReference>
<dbReference type="PANTHER" id="PTHR42663">
    <property type="entry name" value="HYDROLASE C777.06C-RELATED-RELATED"/>
    <property type="match status" value="1"/>
</dbReference>
<dbReference type="OrthoDB" id="9803916at2"/>
<dbReference type="AlphaFoldDB" id="A0A0B3ZD04"/>
<proteinExistence type="predicted"/>
<gene>
    <name evidence="2" type="ORF">RJ41_03275</name>
</gene>
<comment type="caution">
    <text evidence="2">The sequence shown here is derived from an EMBL/GenBank/DDBJ whole genome shotgun (WGS) entry which is preliminary data.</text>
</comment>
<dbReference type="InterPro" id="IPR036866">
    <property type="entry name" value="RibonucZ/Hydroxyglut_hydro"/>
</dbReference>
<reference evidence="2 3" key="1">
    <citation type="submission" date="2014-12" db="EMBL/GenBank/DDBJ databases">
        <title>Genome sequencing of Alteromonas marina AD001.</title>
        <authorList>
            <person name="Adrian T.G.S."/>
            <person name="Chan K.G."/>
        </authorList>
    </citation>
    <scope>NUCLEOTIDE SEQUENCE [LARGE SCALE GENOMIC DNA]</scope>
    <source>
        <strain evidence="2 3">AD001</strain>
    </source>
</reference>